<gene>
    <name evidence="1" type="ORF">H9L06_09020</name>
</gene>
<dbReference type="Proteomes" id="UP000515934">
    <property type="component" value="Chromosome"/>
</dbReference>
<dbReference type="InterPro" id="IPR008551">
    <property type="entry name" value="TANGO2"/>
</dbReference>
<protein>
    <submittedName>
        <fullName evidence="1">NRDE family protein</fullName>
    </submittedName>
</protein>
<keyword evidence="2" id="KW-1185">Reference proteome</keyword>
<proteinExistence type="predicted"/>
<dbReference type="RefSeq" id="WP_187554866.1">
    <property type="nucleotide sequence ID" value="NZ_CP060716.1"/>
</dbReference>
<organism evidence="1 2">
    <name type="scientific">Leucobacter denitrificans</name>
    <dbReference type="NCBI Taxonomy" id="683042"/>
    <lineage>
        <taxon>Bacteria</taxon>
        <taxon>Bacillati</taxon>
        <taxon>Actinomycetota</taxon>
        <taxon>Actinomycetes</taxon>
        <taxon>Micrococcales</taxon>
        <taxon>Microbacteriaceae</taxon>
        <taxon>Leucobacter</taxon>
    </lineage>
</organism>
<dbReference type="AlphaFoldDB" id="A0A7G9S3H1"/>
<evidence type="ECO:0000313" key="1">
    <source>
        <dbReference type="EMBL" id="QNN62396.1"/>
    </source>
</evidence>
<dbReference type="Pfam" id="PF05742">
    <property type="entry name" value="TANGO2"/>
    <property type="match status" value="1"/>
</dbReference>
<dbReference type="KEGG" id="ldn:H9L06_09020"/>
<accession>A0A7G9S3H1</accession>
<dbReference type="EMBL" id="CP060716">
    <property type="protein sequence ID" value="QNN62396.1"/>
    <property type="molecule type" value="Genomic_DNA"/>
</dbReference>
<name>A0A7G9S3H1_9MICO</name>
<evidence type="ECO:0000313" key="2">
    <source>
        <dbReference type="Proteomes" id="UP000515934"/>
    </source>
</evidence>
<sequence length="255" mass="27645">MCTAIIEVPRDSSRATRMLAVRDEDRNRPWDPPGQWWPELPGVIGVRDRLANGAWLAASPGRGTLAVLLNRAPGGPTHGAGTHADELTLRFSHATPATSGLRSRGSIVLAAAQGLPVSDHPGTGAFNLVEVSGSTARVTTWDGARVTRTDLEPGVHMIAHHEVNDPTTARIARWLPEFRALEGLADESWRAKWIALLDRTTDLHPDDDRAIVRDNTVHGYPTQSLLMCTAEVRRGSGVSGAEVELDYRVLPEKLG</sequence>
<reference evidence="1 2" key="1">
    <citation type="submission" date="2020-08" db="EMBL/GenBank/DDBJ databases">
        <title>Genome sequence of Leucobacter denitrificans KACC 14055T.</title>
        <authorList>
            <person name="Hyun D.-W."/>
            <person name="Bae J.-W."/>
        </authorList>
    </citation>
    <scope>NUCLEOTIDE SEQUENCE [LARGE SCALE GENOMIC DNA]</scope>
    <source>
        <strain evidence="1 2">KACC 14055</strain>
    </source>
</reference>